<evidence type="ECO:0000313" key="4">
    <source>
        <dbReference type="Proteomes" id="UP000646827"/>
    </source>
</evidence>
<proteinExistence type="predicted"/>
<evidence type="ECO:0000313" key="3">
    <source>
        <dbReference type="EMBL" id="KAG2227846.1"/>
    </source>
</evidence>
<dbReference type="Proteomes" id="UP000646827">
    <property type="component" value="Unassembled WGS sequence"/>
</dbReference>
<protein>
    <submittedName>
        <fullName evidence="3">Uncharacterized protein</fullName>
    </submittedName>
</protein>
<dbReference type="AlphaFoldDB" id="A0A8H7SEW5"/>
<evidence type="ECO:0000256" key="2">
    <source>
        <dbReference type="SAM" id="Phobius"/>
    </source>
</evidence>
<sequence length="166" mass="18954">MRTQQTSSSTQLKTATPFYDSVTPDNSNLTTPSDEQQQEGQGLPRCYVRLLKHYFFGLVIRVGTVIVVIAILIAIGLGLKYTDNMPQQVDYSNLQFNWRIDPRSYLTPFNTSFGQYNVLLDGHSHSIRSDGKMNVRQLLDWHIANGYNAVIVTQVIYLCFKVCQER</sequence>
<reference evidence="3 4" key="1">
    <citation type="submission" date="2020-12" db="EMBL/GenBank/DDBJ databases">
        <title>Metabolic potential, ecology and presence of endohyphal bacteria is reflected in genomic diversity of Mucoromycotina.</title>
        <authorList>
            <person name="Muszewska A."/>
            <person name="Okrasinska A."/>
            <person name="Steczkiewicz K."/>
            <person name="Drgas O."/>
            <person name="Orlowska M."/>
            <person name="Perlinska-Lenart U."/>
            <person name="Aleksandrzak-Piekarczyk T."/>
            <person name="Szatraj K."/>
            <person name="Zielenkiewicz U."/>
            <person name="Pilsyk S."/>
            <person name="Malc E."/>
            <person name="Mieczkowski P."/>
            <person name="Kruszewska J.S."/>
            <person name="Biernat P."/>
            <person name="Pawlowska J."/>
        </authorList>
    </citation>
    <scope>NUCLEOTIDE SEQUENCE [LARGE SCALE GENOMIC DNA]</scope>
    <source>
        <strain evidence="3 4">CBS 142.35</strain>
    </source>
</reference>
<dbReference type="Gene3D" id="3.20.20.140">
    <property type="entry name" value="Metal-dependent hydrolases"/>
    <property type="match status" value="1"/>
</dbReference>
<dbReference type="OrthoDB" id="16564at2759"/>
<comment type="caution">
    <text evidence="3">The sequence shown here is derived from an EMBL/GenBank/DDBJ whole genome shotgun (WGS) entry which is preliminary data.</text>
</comment>
<keyword evidence="2" id="KW-1133">Transmembrane helix</keyword>
<evidence type="ECO:0000256" key="1">
    <source>
        <dbReference type="SAM" id="MobiDB-lite"/>
    </source>
</evidence>
<dbReference type="SUPFAM" id="SSF89550">
    <property type="entry name" value="PHP domain-like"/>
    <property type="match status" value="1"/>
</dbReference>
<keyword evidence="4" id="KW-1185">Reference proteome</keyword>
<organism evidence="3 4">
    <name type="scientific">Circinella minor</name>
    <dbReference type="NCBI Taxonomy" id="1195481"/>
    <lineage>
        <taxon>Eukaryota</taxon>
        <taxon>Fungi</taxon>
        <taxon>Fungi incertae sedis</taxon>
        <taxon>Mucoromycota</taxon>
        <taxon>Mucoromycotina</taxon>
        <taxon>Mucoromycetes</taxon>
        <taxon>Mucorales</taxon>
        <taxon>Lichtheimiaceae</taxon>
        <taxon>Circinella</taxon>
    </lineage>
</organism>
<feature type="compositionally biased region" description="Low complexity" evidence="1">
    <location>
        <begin position="1"/>
        <end position="11"/>
    </location>
</feature>
<dbReference type="InterPro" id="IPR016195">
    <property type="entry name" value="Pol/histidinol_Pase-like"/>
</dbReference>
<feature type="transmembrane region" description="Helical" evidence="2">
    <location>
        <begin position="141"/>
        <end position="160"/>
    </location>
</feature>
<dbReference type="EMBL" id="JAEPRB010000004">
    <property type="protein sequence ID" value="KAG2227846.1"/>
    <property type="molecule type" value="Genomic_DNA"/>
</dbReference>
<keyword evidence="2" id="KW-0472">Membrane</keyword>
<feature type="transmembrane region" description="Helical" evidence="2">
    <location>
        <begin position="54"/>
        <end position="79"/>
    </location>
</feature>
<gene>
    <name evidence="3" type="ORF">INT45_002084</name>
</gene>
<feature type="region of interest" description="Disordered" evidence="1">
    <location>
        <begin position="1"/>
        <end position="40"/>
    </location>
</feature>
<feature type="compositionally biased region" description="Polar residues" evidence="1">
    <location>
        <begin position="23"/>
        <end position="40"/>
    </location>
</feature>
<name>A0A8H7SEW5_9FUNG</name>
<keyword evidence="2" id="KW-0812">Transmembrane</keyword>
<accession>A0A8H7SEW5</accession>